<proteinExistence type="predicted"/>
<dbReference type="EMBL" id="CH476622">
    <property type="protein sequence ID" value="EDN96360.1"/>
    <property type="molecule type" value="Genomic_DNA"/>
</dbReference>
<dbReference type="OMA" id="FAMERED"/>
<protein>
    <submittedName>
        <fullName evidence="1">Uncharacterized protein</fullName>
    </submittedName>
</protein>
<dbReference type="Proteomes" id="UP000001312">
    <property type="component" value="Unassembled WGS sequence"/>
</dbReference>
<evidence type="ECO:0000313" key="2">
    <source>
        <dbReference type="Proteomes" id="UP000001312"/>
    </source>
</evidence>
<organism evidence="1 2">
    <name type="scientific">Sclerotinia sclerotiorum (strain ATCC 18683 / 1980 / Ss-1)</name>
    <name type="common">White mold</name>
    <name type="synonym">Whetzelinia sclerotiorum</name>
    <dbReference type="NCBI Taxonomy" id="665079"/>
    <lineage>
        <taxon>Eukaryota</taxon>
        <taxon>Fungi</taxon>
        <taxon>Dikarya</taxon>
        <taxon>Ascomycota</taxon>
        <taxon>Pezizomycotina</taxon>
        <taxon>Leotiomycetes</taxon>
        <taxon>Helotiales</taxon>
        <taxon>Sclerotiniaceae</taxon>
        <taxon>Sclerotinia</taxon>
    </lineage>
</organism>
<dbReference type="GeneID" id="5493664"/>
<dbReference type="InParanoid" id="A7E7K8"/>
<dbReference type="AlphaFoldDB" id="A7E7K8"/>
<name>A7E7K8_SCLS1</name>
<reference evidence="2" key="1">
    <citation type="journal article" date="2011" name="PLoS Genet.">
        <title>Genomic analysis of the necrotrophic fungal pathogens Sclerotinia sclerotiorum and Botrytis cinerea.</title>
        <authorList>
            <person name="Amselem J."/>
            <person name="Cuomo C.A."/>
            <person name="van Kan J.A."/>
            <person name="Viaud M."/>
            <person name="Benito E.P."/>
            <person name="Couloux A."/>
            <person name="Coutinho P.M."/>
            <person name="de Vries R.P."/>
            <person name="Dyer P.S."/>
            <person name="Fillinger S."/>
            <person name="Fournier E."/>
            <person name="Gout L."/>
            <person name="Hahn M."/>
            <person name="Kohn L."/>
            <person name="Lapalu N."/>
            <person name="Plummer K.M."/>
            <person name="Pradier J.M."/>
            <person name="Quevillon E."/>
            <person name="Sharon A."/>
            <person name="Simon A."/>
            <person name="ten Have A."/>
            <person name="Tudzynski B."/>
            <person name="Tudzynski P."/>
            <person name="Wincker P."/>
            <person name="Andrew M."/>
            <person name="Anthouard V."/>
            <person name="Beever R.E."/>
            <person name="Beffa R."/>
            <person name="Benoit I."/>
            <person name="Bouzid O."/>
            <person name="Brault B."/>
            <person name="Chen Z."/>
            <person name="Choquer M."/>
            <person name="Collemare J."/>
            <person name="Cotton P."/>
            <person name="Danchin E.G."/>
            <person name="Da Silva C."/>
            <person name="Gautier A."/>
            <person name="Giraud C."/>
            <person name="Giraud T."/>
            <person name="Gonzalez C."/>
            <person name="Grossetete S."/>
            <person name="Guldener U."/>
            <person name="Henrissat B."/>
            <person name="Howlett B.J."/>
            <person name="Kodira C."/>
            <person name="Kretschmer M."/>
            <person name="Lappartient A."/>
            <person name="Leroch M."/>
            <person name="Levis C."/>
            <person name="Mauceli E."/>
            <person name="Neuveglise C."/>
            <person name="Oeser B."/>
            <person name="Pearson M."/>
            <person name="Poulain J."/>
            <person name="Poussereau N."/>
            <person name="Quesneville H."/>
            <person name="Rascle C."/>
            <person name="Schumacher J."/>
            <person name="Segurens B."/>
            <person name="Sexton A."/>
            <person name="Silva E."/>
            <person name="Sirven C."/>
            <person name="Soanes D.M."/>
            <person name="Talbot N.J."/>
            <person name="Templeton M."/>
            <person name="Yandava C."/>
            <person name="Yarden O."/>
            <person name="Zeng Q."/>
            <person name="Rollins J.A."/>
            <person name="Lebrun M.H."/>
            <person name="Dickman M."/>
        </authorList>
    </citation>
    <scope>NUCLEOTIDE SEQUENCE [LARGE SCALE GENOMIC DNA]</scope>
    <source>
        <strain evidence="2">ATCC 18683 / 1980 / Ss-1</strain>
    </source>
</reference>
<sequence>MPPVKDVFSKLSYKSSPSTRVYKNQSFDKSDGIFVNICERNQPREDPGSAPKISWATIPQNDYRNAQCGLWIAAQFQAYYVFIPRSTAISIASGFDGSGFTMFAMEREDWVDMLGVHRHVLRFLIRRILWNGKKATKAGLSLGMMNDLRGEYKPGNISEEDLSWSGLCPIT</sequence>
<keyword evidence="2" id="KW-1185">Reference proteome</keyword>
<gene>
    <name evidence="1" type="ORF">SS1G_01286</name>
</gene>
<dbReference type="HOGENOM" id="CLU_1563807_0_0_1"/>
<dbReference type="RefSeq" id="XP_001597092.1">
    <property type="nucleotide sequence ID" value="XM_001597042.1"/>
</dbReference>
<accession>A7E7K8</accession>
<dbReference type="KEGG" id="ssl:SS1G_01286"/>
<evidence type="ECO:0000313" key="1">
    <source>
        <dbReference type="EMBL" id="EDN96360.1"/>
    </source>
</evidence>